<feature type="transmembrane region" description="Helical" evidence="10">
    <location>
        <begin position="298"/>
        <end position="317"/>
    </location>
</feature>
<feature type="transmembrane region" description="Helical" evidence="10">
    <location>
        <begin position="68"/>
        <end position="90"/>
    </location>
</feature>
<evidence type="ECO:0000256" key="8">
    <source>
        <dbReference type="ARBA" id="ARBA00023224"/>
    </source>
</evidence>
<dbReference type="PRINTS" id="PR00237">
    <property type="entry name" value="GPCRRHODOPSN"/>
</dbReference>
<reference evidence="12" key="1">
    <citation type="submission" date="2022-11" db="UniProtKB">
        <authorList>
            <consortium name="EnsemblMetazoa"/>
        </authorList>
    </citation>
    <scope>IDENTIFICATION</scope>
</reference>
<protein>
    <recommendedName>
        <fullName evidence="11">G-protein coupled receptors family 1 profile domain-containing protein</fullName>
    </recommendedName>
</protein>
<dbReference type="OrthoDB" id="10044919at2759"/>
<feature type="transmembrane region" description="Helical" evidence="10">
    <location>
        <begin position="153"/>
        <end position="179"/>
    </location>
</feature>
<feature type="transmembrane region" description="Helical" evidence="10">
    <location>
        <begin position="36"/>
        <end position="61"/>
    </location>
</feature>
<keyword evidence="8 9" id="KW-0807">Transducer</keyword>
<dbReference type="PANTHER" id="PTHR24228">
    <property type="entry name" value="B2 BRADYKININ RECEPTOR/ANGIOTENSIN II RECEPTOR"/>
    <property type="match status" value="1"/>
</dbReference>
<dbReference type="SUPFAM" id="SSF81321">
    <property type="entry name" value="Family A G protein-coupled receptor-like"/>
    <property type="match status" value="1"/>
</dbReference>
<dbReference type="PROSITE" id="PS00237">
    <property type="entry name" value="G_PROTEIN_RECEP_F1_1"/>
    <property type="match status" value="1"/>
</dbReference>
<dbReference type="GO" id="GO:0005886">
    <property type="term" value="C:plasma membrane"/>
    <property type="evidence" value="ECO:0007669"/>
    <property type="project" value="UniProtKB-SubCell"/>
</dbReference>
<evidence type="ECO:0000256" key="1">
    <source>
        <dbReference type="ARBA" id="ARBA00004651"/>
    </source>
</evidence>
<accession>A0A913YXK0</accession>
<dbReference type="EnsemblMetazoa" id="XM_038188551.1">
    <property type="protein sequence ID" value="XP_038044479.1"/>
    <property type="gene ID" value="LOC119719192"/>
</dbReference>
<feature type="transmembrane region" description="Helical" evidence="10">
    <location>
        <begin position="199"/>
        <end position="228"/>
    </location>
</feature>
<keyword evidence="3 9" id="KW-0812">Transmembrane</keyword>
<dbReference type="Gene3D" id="1.20.1070.10">
    <property type="entry name" value="Rhodopsin 7-helix transmembrane proteins"/>
    <property type="match status" value="1"/>
</dbReference>
<dbReference type="GO" id="GO:0004930">
    <property type="term" value="F:G protein-coupled receptor activity"/>
    <property type="evidence" value="ECO:0007669"/>
    <property type="project" value="UniProtKB-KW"/>
</dbReference>
<evidence type="ECO:0000313" key="12">
    <source>
        <dbReference type="EnsemblMetazoa" id="XP_038044479.1"/>
    </source>
</evidence>
<proteinExistence type="inferred from homology"/>
<sequence>MGGTTVNSTIYTTVWTDTEMTVQPFQVYTHYYQRQIIAALCITATCLGIVGNGLVIIAVVVSKKLRTITNVFVVNLSISDLLACSFLPWQAVAVLSEAGWPLHGADWLCVISAAFMFISNGCSTTNLALIALNRWIGITKSVSTTRRIYTRCSIAGMVLFSWIMPICLTVIPTTIGFGQLGYEPKYSTCSWLKDVPMSYIMNILIPIFYFPIQFLVILLCYVSIYRYVIKSSRRMTRHDINSISGATGCVDRAMQKMIWKRQIAVTKNLLHIVLAFVIFVTPSFIAMIPLGYDWSIRMTPYAAAIVFFSSCINPIIYGTSHPDFKETFSRMIFCKKWRNTTQTANVSQPMTQMMT</sequence>
<dbReference type="GeneID" id="119719192"/>
<evidence type="ECO:0000256" key="10">
    <source>
        <dbReference type="SAM" id="Phobius"/>
    </source>
</evidence>
<feature type="transmembrane region" description="Helical" evidence="10">
    <location>
        <begin position="110"/>
        <end position="132"/>
    </location>
</feature>
<keyword evidence="2" id="KW-1003">Cell membrane</keyword>
<dbReference type="PANTHER" id="PTHR24228:SF72">
    <property type="entry name" value="G-PROTEIN COUPLED RECEPTORS FAMILY 1 PROFILE DOMAIN-CONTAINING PROTEIN"/>
    <property type="match status" value="1"/>
</dbReference>
<evidence type="ECO:0000256" key="9">
    <source>
        <dbReference type="RuleBase" id="RU000688"/>
    </source>
</evidence>
<keyword evidence="13" id="KW-1185">Reference proteome</keyword>
<dbReference type="Proteomes" id="UP000887568">
    <property type="component" value="Unplaced"/>
</dbReference>
<evidence type="ECO:0000256" key="3">
    <source>
        <dbReference type="ARBA" id="ARBA00022692"/>
    </source>
</evidence>
<keyword evidence="5 9" id="KW-0297">G-protein coupled receptor</keyword>
<feature type="transmembrane region" description="Helical" evidence="10">
    <location>
        <begin position="269"/>
        <end position="292"/>
    </location>
</feature>
<evidence type="ECO:0000256" key="2">
    <source>
        <dbReference type="ARBA" id="ARBA00022475"/>
    </source>
</evidence>
<keyword evidence="4 10" id="KW-1133">Transmembrane helix</keyword>
<dbReference type="InterPro" id="IPR017452">
    <property type="entry name" value="GPCR_Rhodpsn_7TM"/>
</dbReference>
<dbReference type="PROSITE" id="PS50262">
    <property type="entry name" value="G_PROTEIN_RECEP_F1_2"/>
    <property type="match status" value="1"/>
</dbReference>
<evidence type="ECO:0000313" key="13">
    <source>
        <dbReference type="Proteomes" id="UP000887568"/>
    </source>
</evidence>
<dbReference type="RefSeq" id="XP_038044479.1">
    <property type="nucleotide sequence ID" value="XM_038188551.1"/>
</dbReference>
<keyword evidence="6 10" id="KW-0472">Membrane</keyword>
<evidence type="ECO:0000256" key="4">
    <source>
        <dbReference type="ARBA" id="ARBA00022989"/>
    </source>
</evidence>
<feature type="domain" description="G-protein coupled receptors family 1 profile" evidence="11">
    <location>
        <begin position="51"/>
        <end position="317"/>
    </location>
</feature>
<evidence type="ECO:0000259" key="11">
    <source>
        <dbReference type="PROSITE" id="PS50262"/>
    </source>
</evidence>
<dbReference type="InterPro" id="IPR000276">
    <property type="entry name" value="GPCR_Rhodpsn"/>
</dbReference>
<comment type="similarity">
    <text evidence="9">Belongs to the G-protein coupled receptor 1 family.</text>
</comment>
<name>A0A913YXK0_PATMI</name>
<dbReference type="OMA" id="RHDINSI"/>
<dbReference type="AlphaFoldDB" id="A0A913YXK0"/>
<dbReference type="CDD" id="cd00637">
    <property type="entry name" value="7tm_classA_rhodopsin-like"/>
    <property type="match status" value="1"/>
</dbReference>
<organism evidence="12 13">
    <name type="scientific">Patiria miniata</name>
    <name type="common">Bat star</name>
    <name type="synonym">Asterina miniata</name>
    <dbReference type="NCBI Taxonomy" id="46514"/>
    <lineage>
        <taxon>Eukaryota</taxon>
        <taxon>Metazoa</taxon>
        <taxon>Echinodermata</taxon>
        <taxon>Eleutherozoa</taxon>
        <taxon>Asterozoa</taxon>
        <taxon>Asteroidea</taxon>
        <taxon>Valvatacea</taxon>
        <taxon>Valvatida</taxon>
        <taxon>Asterinidae</taxon>
        <taxon>Patiria</taxon>
    </lineage>
</organism>
<comment type="subcellular location">
    <subcellularLocation>
        <location evidence="1">Cell membrane</location>
        <topology evidence="1">Multi-pass membrane protein</topology>
    </subcellularLocation>
</comment>
<evidence type="ECO:0000256" key="6">
    <source>
        <dbReference type="ARBA" id="ARBA00023136"/>
    </source>
</evidence>
<evidence type="ECO:0000256" key="7">
    <source>
        <dbReference type="ARBA" id="ARBA00023170"/>
    </source>
</evidence>
<keyword evidence="7 9" id="KW-0675">Receptor</keyword>
<evidence type="ECO:0000256" key="5">
    <source>
        <dbReference type="ARBA" id="ARBA00023040"/>
    </source>
</evidence>
<dbReference type="Pfam" id="PF00001">
    <property type="entry name" value="7tm_1"/>
    <property type="match status" value="1"/>
</dbReference>